<comment type="caution">
    <text evidence="6">The sequence shown here is derived from an EMBL/GenBank/DDBJ whole genome shotgun (WGS) entry which is preliminary data.</text>
</comment>
<organism evidence="6 7">
    <name type="scientific">Aquimarina rubra</name>
    <dbReference type="NCBI Taxonomy" id="1920033"/>
    <lineage>
        <taxon>Bacteria</taxon>
        <taxon>Pseudomonadati</taxon>
        <taxon>Bacteroidota</taxon>
        <taxon>Flavobacteriia</taxon>
        <taxon>Flavobacteriales</taxon>
        <taxon>Flavobacteriaceae</taxon>
        <taxon>Aquimarina</taxon>
    </lineage>
</organism>
<dbReference type="InterPro" id="IPR016898">
    <property type="entry name" value="Polyphosphate_phosphotransfera"/>
</dbReference>
<comment type="function">
    <text evidence="4">Uses inorganic polyphosphate (polyP) as a donor to convert GDP to GTP or ADP to ATP.</text>
</comment>
<dbReference type="PIRSF" id="PIRSF028756">
    <property type="entry name" value="PPK2_prd"/>
    <property type="match status" value="1"/>
</dbReference>
<comment type="similarity">
    <text evidence="1 4">Belongs to the polyphosphate kinase 2 (PPK2) family. Class I subfamily.</text>
</comment>
<evidence type="ECO:0000256" key="2">
    <source>
        <dbReference type="ARBA" id="ARBA00022679"/>
    </source>
</evidence>
<dbReference type="SUPFAM" id="SSF52540">
    <property type="entry name" value="P-loop containing nucleoside triphosphate hydrolases"/>
    <property type="match status" value="1"/>
</dbReference>
<dbReference type="Proteomes" id="UP001597319">
    <property type="component" value="Unassembled WGS sequence"/>
</dbReference>
<evidence type="ECO:0000256" key="1">
    <source>
        <dbReference type="ARBA" id="ARBA00009924"/>
    </source>
</evidence>
<evidence type="ECO:0000256" key="4">
    <source>
        <dbReference type="RuleBase" id="RU369062"/>
    </source>
</evidence>
<dbReference type="EC" id="2.7.4.-" evidence="4"/>
<dbReference type="InterPro" id="IPR022486">
    <property type="entry name" value="PPK2_PA0141"/>
</dbReference>
<gene>
    <name evidence="6" type="primary">ppk2</name>
    <name evidence="6" type="ORF">ACFSR1_07795</name>
</gene>
<dbReference type="NCBIfam" id="TIGR03707">
    <property type="entry name" value="PPK2_P_aer"/>
    <property type="match status" value="1"/>
</dbReference>
<keyword evidence="3 4" id="KW-0418">Kinase</keyword>
<proteinExistence type="inferred from homology"/>
<dbReference type="EMBL" id="JBHULE010000008">
    <property type="protein sequence ID" value="MFD2562574.1"/>
    <property type="molecule type" value="Genomic_DNA"/>
</dbReference>
<dbReference type="Gene3D" id="3.40.50.300">
    <property type="entry name" value="P-loop containing nucleotide triphosphate hydrolases"/>
    <property type="match status" value="1"/>
</dbReference>
<name>A0ABW5LFJ4_9FLAO</name>
<feature type="domain" description="Polyphosphate kinase-2-related" evidence="5">
    <location>
        <begin position="31"/>
        <end position="252"/>
    </location>
</feature>
<protein>
    <recommendedName>
        <fullName evidence="4">ADP/GDP-polyphosphate phosphotransferase</fullName>
        <ecNumber evidence="4">2.7.4.-</ecNumber>
    </recommendedName>
    <alternativeName>
        <fullName evidence="4">Polyphosphate kinase PPK2</fullName>
    </alternativeName>
</protein>
<dbReference type="Pfam" id="PF03976">
    <property type="entry name" value="PPK2"/>
    <property type="match status" value="1"/>
</dbReference>
<dbReference type="InterPro" id="IPR027417">
    <property type="entry name" value="P-loop_NTPase"/>
</dbReference>
<evidence type="ECO:0000259" key="5">
    <source>
        <dbReference type="Pfam" id="PF03976"/>
    </source>
</evidence>
<dbReference type="InterPro" id="IPR022488">
    <property type="entry name" value="PPK2-related"/>
</dbReference>
<evidence type="ECO:0000313" key="7">
    <source>
        <dbReference type="Proteomes" id="UP001597319"/>
    </source>
</evidence>
<evidence type="ECO:0000313" key="6">
    <source>
        <dbReference type="EMBL" id="MFD2562574.1"/>
    </source>
</evidence>
<accession>A0ABW5LFJ4</accession>
<dbReference type="PANTHER" id="PTHR34383:SF1">
    <property type="entry name" value="ADP-POLYPHOSPHATE PHOSPHOTRANSFERASE"/>
    <property type="match status" value="1"/>
</dbReference>
<comment type="subunit">
    <text evidence="4">Homotetramer.</text>
</comment>
<evidence type="ECO:0000256" key="3">
    <source>
        <dbReference type="ARBA" id="ARBA00022777"/>
    </source>
</evidence>
<dbReference type="PANTHER" id="PTHR34383">
    <property type="entry name" value="POLYPHOSPHATE:AMP PHOSPHOTRANSFERASE-RELATED"/>
    <property type="match status" value="1"/>
</dbReference>
<keyword evidence="2 4" id="KW-0808">Transferase</keyword>
<keyword evidence="7" id="KW-1185">Reference proteome</keyword>
<dbReference type="GO" id="GO:0008976">
    <property type="term" value="F:polyphosphate kinase activity"/>
    <property type="evidence" value="ECO:0007669"/>
    <property type="project" value="UniProtKB-EC"/>
</dbReference>
<reference evidence="7" key="1">
    <citation type="journal article" date="2019" name="Int. J. Syst. Evol. Microbiol.">
        <title>The Global Catalogue of Microorganisms (GCM) 10K type strain sequencing project: providing services to taxonomists for standard genome sequencing and annotation.</title>
        <authorList>
            <consortium name="The Broad Institute Genomics Platform"/>
            <consortium name="The Broad Institute Genome Sequencing Center for Infectious Disease"/>
            <person name="Wu L."/>
            <person name="Ma J."/>
        </authorList>
    </citation>
    <scope>NUCLEOTIDE SEQUENCE [LARGE SCALE GENOMIC DNA]</scope>
    <source>
        <strain evidence="7">KCTC 52274</strain>
    </source>
</reference>
<sequence length="281" mass="33646">MFTIEELSKIQKRKQLIDIAHQKNIDIQKILSKIRYEEELRALQAELVNLQNWIAKKKLRVAVIFEGRDAAGKGGSIKRFTEHLNPRSMRIVALAKPTEIEKGQWYFRRYIKELPNPGEIVFFDRSWYNRAVVEPVMGFCSNQQYKNFMVQVPEFEHMLYEDGIIVIKFWFSISKDEQKKRFDARLKNPLKIWKFSPVDMEGQNLWDKYTHYKEQMFSKTHTTFSPWIIVKTNNKKTARLESMRYVLSQFDYIGRSKAKTTILPDPNVILRYYRYIEQIDI</sequence>
<dbReference type="RefSeq" id="WP_378291282.1">
    <property type="nucleotide sequence ID" value="NZ_JBHULE010000008.1"/>
</dbReference>